<dbReference type="PANTHER" id="PTHR48106:SF13">
    <property type="entry name" value="QUINONE OXIDOREDUCTASE-RELATED"/>
    <property type="match status" value="1"/>
</dbReference>
<dbReference type="PROSITE" id="PS01162">
    <property type="entry name" value="QOR_ZETA_CRYSTAL"/>
    <property type="match status" value="1"/>
</dbReference>
<protein>
    <submittedName>
        <fullName evidence="4">NADPH:quinone reductase-like Zn-dependent oxidoreductase</fullName>
    </submittedName>
</protein>
<dbReference type="GO" id="GO:0035925">
    <property type="term" value="F:mRNA 3'-UTR AU-rich region binding"/>
    <property type="evidence" value="ECO:0007669"/>
    <property type="project" value="TreeGrafter"/>
</dbReference>
<dbReference type="Proteomes" id="UP000294558">
    <property type="component" value="Unassembled WGS sequence"/>
</dbReference>
<dbReference type="InterPro" id="IPR036291">
    <property type="entry name" value="NAD(P)-bd_dom_sf"/>
</dbReference>
<gene>
    <name evidence="4" type="ORF">BDK89_0079</name>
</gene>
<dbReference type="SUPFAM" id="SSF51735">
    <property type="entry name" value="NAD(P)-binding Rossmann-fold domains"/>
    <property type="match status" value="1"/>
</dbReference>
<dbReference type="InterPro" id="IPR047618">
    <property type="entry name" value="QOR-like"/>
</dbReference>
<dbReference type="InterPro" id="IPR013149">
    <property type="entry name" value="ADH-like_C"/>
</dbReference>
<dbReference type="EMBL" id="SOAU01000001">
    <property type="protein sequence ID" value="TDT14524.1"/>
    <property type="molecule type" value="Genomic_DNA"/>
</dbReference>
<dbReference type="GO" id="GO:0070402">
    <property type="term" value="F:NADPH binding"/>
    <property type="evidence" value="ECO:0007669"/>
    <property type="project" value="TreeGrafter"/>
</dbReference>
<dbReference type="SMART" id="SM00829">
    <property type="entry name" value="PKS_ER"/>
    <property type="match status" value="1"/>
</dbReference>
<dbReference type="GO" id="GO:0008270">
    <property type="term" value="F:zinc ion binding"/>
    <property type="evidence" value="ECO:0007669"/>
    <property type="project" value="InterPro"/>
</dbReference>
<dbReference type="Gene3D" id="3.90.180.10">
    <property type="entry name" value="Medium-chain alcohol dehydrogenases, catalytic domain"/>
    <property type="match status" value="1"/>
</dbReference>
<dbReference type="InterPro" id="IPR002364">
    <property type="entry name" value="Quin_OxRdtase/zeta-crystal_CS"/>
</dbReference>
<evidence type="ECO:0000256" key="1">
    <source>
        <dbReference type="ARBA" id="ARBA00022857"/>
    </source>
</evidence>
<dbReference type="FunFam" id="3.40.50.720:FF:000053">
    <property type="entry name" value="Quinone oxidoreductase 1"/>
    <property type="match status" value="1"/>
</dbReference>
<dbReference type="OrthoDB" id="9805883at2"/>
<dbReference type="CDD" id="cd05286">
    <property type="entry name" value="QOR2"/>
    <property type="match status" value="1"/>
</dbReference>
<keyword evidence="2" id="KW-0560">Oxidoreductase</keyword>
<name>A0A4R7HVK9_9ACTN</name>
<evidence type="ECO:0000313" key="5">
    <source>
        <dbReference type="Proteomes" id="UP000294558"/>
    </source>
</evidence>
<dbReference type="GO" id="GO:0003960">
    <property type="term" value="F:quinone reductase (NADPH) activity"/>
    <property type="evidence" value="ECO:0007669"/>
    <property type="project" value="InterPro"/>
</dbReference>
<dbReference type="Pfam" id="PF00107">
    <property type="entry name" value="ADH_zinc_N"/>
    <property type="match status" value="1"/>
</dbReference>
<dbReference type="InterPro" id="IPR011032">
    <property type="entry name" value="GroES-like_sf"/>
</dbReference>
<dbReference type="RefSeq" id="WP_133867064.1">
    <property type="nucleotide sequence ID" value="NZ_SOAU01000001.1"/>
</dbReference>
<organism evidence="4 5">
    <name type="scientific">Ilumatobacter fluminis</name>
    <dbReference type="NCBI Taxonomy" id="467091"/>
    <lineage>
        <taxon>Bacteria</taxon>
        <taxon>Bacillati</taxon>
        <taxon>Actinomycetota</taxon>
        <taxon>Acidimicrobiia</taxon>
        <taxon>Acidimicrobiales</taxon>
        <taxon>Ilumatobacteraceae</taxon>
        <taxon>Ilumatobacter</taxon>
    </lineage>
</organism>
<sequence>MHAIQITEHGSADVMRWVELDDPTAAPGQVVVELGAAGLNFIDTYQRSGLYQVGLPYVLGLEGAGTVVEVGDGVDHLVVGDRVAWASTPGSYAERVAVPAAQSMKVPDGIDWEVAAAIPLQGMTAHYLAVDTYPLGPDDTCLIHAGAGGVGLLLIQIAKLRGAEVYTTVGTPEKAELAKAAGADHTVLYRDVDFAEAIRGIAGTERPLDVVYDGVGKSVFSQSLSLIRQRGMMVTFGNASGPVDPVSPLDLSANGSIFLTRPTLFHYASTPDEIQARADDLFGWHAAGDLDVRIGERFALADAADAHRALEGRATTGKVVLLP</sequence>
<comment type="caution">
    <text evidence="4">The sequence shown here is derived from an EMBL/GenBank/DDBJ whole genome shotgun (WGS) entry which is preliminary data.</text>
</comment>
<dbReference type="SUPFAM" id="SSF50129">
    <property type="entry name" value="GroES-like"/>
    <property type="match status" value="1"/>
</dbReference>
<reference evidence="4 5" key="1">
    <citation type="submission" date="2019-03" db="EMBL/GenBank/DDBJ databases">
        <title>Sequencing the genomes of 1000 actinobacteria strains.</title>
        <authorList>
            <person name="Klenk H.-P."/>
        </authorList>
    </citation>
    <scope>NUCLEOTIDE SEQUENCE [LARGE SCALE GENOMIC DNA]</scope>
    <source>
        <strain evidence="4 5">DSM 18936</strain>
    </source>
</reference>
<dbReference type="GO" id="GO:0005829">
    <property type="term" value="C:cytosol"/>
    <property type="evidence" value="ECO:0007669"/>
    <property type="project" value="TreeGrafter"/>
</dbReference>
<dbReference type="Gene3D" id="3.40.50.720">
    <property type="entry name" value="NAD(P)-binding Rossmann-like Domain"/>
    <property type="match status" value="1"/>
</dbReference>
<dbReference type="InterPro" id="IPR020843">
    <property type="entry name" value="ER"/>
</dbReference>
<evidence type="ECO:0000256" key="2">
    <source>
        <dbReference type="ARBA" id="ARBA00023002"/>
    </source>
</evidence>
<dbReference type="AlphaFoldDB" id="A0A4R7HVK9"/>
<feature type="domain" description="Enoyl reductase (ER)" evidence="3">
    <location>
        <begin position="10"/>
        <end position="321"/>
    </location>
</feature>
<accession>A0A4R7HVK9</accession>
<dbReference type="Pfam" id="PF08240">
    <property type="entry name" value="ADH_N"/>
    <property type="match status" value="1"/>
</dbReference>
<keyword evidence="5" id="KW-1185">Reference proteome</keyword>
<dbReference type="InterPro" id="IPR013154">
    <property type="entry name" value="ADH-like_N"/>
</dbReference>
<evidence type="ECO:0000259" key="3">
    <source>
        <dbReference type="SMART" id="SM00829"/>
    </source>
</evidence>
<evidence type="ECO:0000313" key="4">
    <source>
        <dbReference type="EMBL" id="TDT14524.1"/>
    </source>
</evidence>
<proteinExistence type="predicted"/>
<dbReference type="PANTHER" id="PTHR48106">
    <property type="entry name" value="QUINONE OXIDOREDUCTASE PIG3-RELATED"/>
    <property type="match status" value="1"/>
</dbReference>
<keyword evidence="1" id="KW-0521">NADP</keyword>